<comment type="caution">
    <text evidence="2">The sequence shown here is derived from an EMBL/GenBank/DDBJ whole genome shotgun (WGS) entry which is preliminary data.</text>
</comment>
<proteinExistence type="predicted"/>
<reference evidence="2 3" key="1">
    <citation type="submission" date="2020-02" db="EMBL/GenBank/DDBJ databases">
        <authorList>
            <person name="Ma Q."/>
            <person name="Huang Y."/>
            <person name="Song X."/>
            <person name="Pei D."/>
        </authorList>
    </citation>
    <scope>NUCLEOTIDE SEQUENCE [LARGE SCALE GENOMIC DNA]</scope>
    <source>
        <strain evidence="2">Sxm20200214</strain>
        <tissue evidence="2">Leaf</tissue>
    </source>
</reference>
<evidence type="ECO:0000313" key="3">
    <source>
        <dbReference type="Proteomes" id="UP000886595"/>
    </source>
</evidence>
<keyword evidence="3" id="KW-1185">Reference proteome</keyword>
<dbReference type="EMBL" id="JAAMPC010000016">
    <property type="protein sequence ID" value="KAG2253294.1"/>
    <property type="molecule type" value="Genomic_DNA"/>
</dbReference>
<gene>
    <name evidence="2" type="ORF">Bca52824_083430</name>
</gene>
<accession>A0A8X7PJ37</accession>
<feature type="region of interest" description="Disordered" evidence="1">
    <location>
        <begin position="1"/>
        <end position="29"/>
    </location>
</feature>
<organism evidence="2 3">
    <name type="scientific">Brassica carinata</name>
    <name type="common">Ethiopian mustard</name>
    <name type="synonym">Abyssinian cabbage</name>
    <dbReference type="NCBI Taxonomy" id="52824"/>
    <lineage>
        <taxon>Eukaryota</taxon>
        <taxon>Viridiplantae</taxon>
        <taxon>Streptophyta</taxon>
        <taxon>Embryophyta</taxon>
        <taxon>Tracheophyta</taxon>
        <taxon>Spermatophyta</taxon>
        <taxon>Magnoliopsida</taxon>
        <taxon>eudicotyledons</taxon>
        <taxon>Gunneridae</taxon>
        <taxon>Pentapetalae</taxon>
        <taxon>rosids</taxon>
        <taxon>malvids</taxon>
        <taxon>Brassicales</taxon>
        <taxon>Brassicaceae</taxon>
        <taxon>Brassiceae</taxon>
        <taxon>Brassica</taxon>
    </lineage>
</organism>
<evidence type="ECO:0000313" key="2">
    <source>
        <dbReference type="EMBL" id="KAG2253294.1"/>
    </source>
</evidence>
<dbReference type="Proteomes" id="UP000886595">
    <property type="component" value="Unassembled WGS sequence"/>
</dbReference>
<sequence length="61" mass="7000">MEFMPPAEVLYTPPPASKRRRGSSSSVLRRHNVRMTPSGYLGRSYSKPFYGVFVTTIYWSV</sequence>
<name>A0A8X7PJ37_BRACI</name>
<dbReference type="AlphaFoldDB" id="A0A8X7PJ37"/>
<protein>
    <submittedName>
        <fullName evidence="2">Uncharacterized protein</fullName>
    </submittedName>
</protein>
<evidence type="ECO:0000256" key="1">
    <source>
        <dbReference type="SAM" id="MobiDB-lite"/>
    </source>
</evidence>
<feature type="compositionally biased region" description="Basic residues" evidence="1">
    <location>
        <begin position="17"/>
        <end position="29"/>
    </location>
</feature>